<dbReference type="GO" id="GO:0005524">
    <property type="term" value="F:ATP binding"/>
    <property type="evidence" value="ECO:0007669"/>
    <property type="project" value="UniProtKB-KW"/>
</dbReference>
<dbReference type="PANTHER" id="PTHR10492">
    <property type="match status" value="1"/>
</dbReference>
<dbReference type="AlphaFoldDB" id="A0A4C2A8A2"/>
<dbReference type="InterPro" id="IPR027417">
    <property type="entry name" value="P-loop_NTPase"/>
</dbReference>
<keyword evidence="1" id="KW-0347">Helicase</keyword>
<dbReference type="InterPro" id="IPR010285">
    <property type="entry name" value="DNA_helicase_pif1-like_DEAD"/>
</dbReference>
<evidence type="ECO:0000313" key="5">
    <source>
        <dbReference type="Proteomes" id="UP000299102"/>
    </source>
</evidence>
<dbReference type="STRING" id="151549.A0A4C2A8A2"/>
<sequence>MFCYGEDGYHINVFKYDETTKLALDKTVSASEFYSFRIMEREGEVCYLLRFRNLLNQFLVDMYAKIETERLNWIRNNQKTLRSDEYVHLKDALSKNDEQLSTMGKMVVLPSSFTGGPRYMHERTQDAMAYVRHYGRPDLFITFTCNPKWPEITELLSEGQQSHDRHDIVARVFNVKVKHMMKLLTVGRIFGEKRCHMYTIEWQKRGLPHFHILLWLKEKIRPESIDQIICAELPDPELNPDLYQIIKTTMVHGEDGYPKYRRRSPTDGGRTFKLNEIDNRWIVPYNPVLSRPFGTHINVESCNSVKSIKYICKYVNKGSDQAAFIVEDLDEVTKYQAGRYISSSEAVWRIFRFPIHDRFPSVMHLAVHLENGQRVYFTEKDVIDKVLNPPKTTLMAFFELCQVDDFAKSLLYVEVPTYYVWKNNRFERRKKGKDVPGYLGVKKDQVLDRVYTVHPGNTECYYLRLLLNEIRARRALGLFEDDANWDRTLEEACVTDSPYKIRELFAIMLVFCQVGDPLKLWEKYRDNFSEDIRREVERKGEDAKLVIDIIYNKCLILLEDIIISMSGKTLSQFGLHSPSRKEGSIIMNRQYRCELAYDTKYLTKVVTENIPKLNPEQKEVYNEIVNSIISDSGQLYFLDAPGGTGKTFLINLLLAKIKVIKTLL</sequence>
<dbReference type="OrthoDB" id="1728974at2759"/>
<dbReference type="InterPro" id="IPR025476">
    <property type="entry name" value="Helitron_helicase-like"/>
</dbReference>
<keyword evidence="1" id="KW-0547">Nucleotide-binding</keyword>
<feature type="domain" description="Helitron helicase-like" evidence="3">
    <location>
        <begin position="33"/>
        <end position="214"/>
    </location>
</feature>
<keyword evidence="5" id="KW-1185">Reference proteome</keyword>
<evidence type="ECO:0000259" key="2">
    <source>
        <dbReference type="Pfam" id="PF05970"/>
    </source>
</evidence>
<dbReference type="SUPFAM" id="SSF52540">
    <property type="entry name" value="P-loop containing nucleoside triphosphate hydrolases"/>
    <property type="match status" value="1"/>
</dbReference>
<keyword evidence="1" id="KW-0234">DNA repair</keyword>
<dbReference type="Gene3D" id="3.40.50.300">
    <property type="entry name" value="P-loop containing nucleotide triphosphate hydrolases"/>
    <property type="match status" value="1"/>
</dbReference>
<dbReference type="EC" id="5.6.2.3" evidence="1"/>
<dbReference type="PANTHER" id="PTHR10492:SF57">
    <property type="entry name" value="ATP-DEPENDENT DNA HELICASE"/>
    <property type="match status" value="1"/>
</dbReference>
<dbReference type="EMBL" id="BGZK01002650">
    <property type="protein sequence ID" value="GBP95553.1"/>
    <property type="molecule type" value="Genomic_DNA"/>
</dbReference>
<dbReference type="GO" id="GO:0006310">
    <property type="term" value="P:DNA recombination"/>
    <property type="evidence" value="ECO:0007669"/>
    <property type="project" value="UniProtKB-KW"/>
</dbReference>
<organism evidence="4 5">
    <name type="scientific">Eumeta variegata</name>
    <name type="common">Bagworm moth</name>
    <name type="synonym">Eumeta japonica</name>
    <dbReference type="NCBI Taxonomy" id="151549"/>
    <lineage>
        <taxon>Eukaryota</taxon>
        <taxon>Metazoa</taxon>
        <taxon>Ecdysozoa</taxon>
        <taxon>Arthropoda</taxon>
        <taxon>Hexapoda</taxon>
        <taxon>Insecta</taxon>
        <taxon>Pterygota</taxon>
        <taxon>Neoptera</taxon>
        <taxon>Endopterygota</taxon>
        <taxon>Lepidoptera</taxon>
        <taxon>Glossata</taxon>
        <taxon>Ditrysia</taxon>
        <taxon>Tineoidea</taxon>
        <taxon>Psychidae</taxon>
        <taxon>Oiketicinae</taxon>
        <taxon>Eumeta</taxon>
    </lineage>
</organism>
<dbReference type="Proteomes" id="UP000299102">
    <property type="component" value="Unassembled WGS sequence"/>
</dbReference>
<comment type="caution">
    <text evidence="4">The sequence shown here is derived from an EMBL/GenBank/DDBJ whole genome shotgun (WGS) entry which is preliminary data.</text>
</comment>
<keyword evidence="1" id="KW-0378">Hydrolase</keyword>
<dbReference type="GO" id="GO:0043139">
    <property type="term" value="F:5'-3' DNA helicase activity"/>
    <property type="evidence" value="ECO:0007669"/>
    <property type="project" value="UniProtKB-EC"/>
</dbReference>
<name>A0A4C2A8A2_EUMVA</name>
<dbReference type="Pfam" id="PF05970">
    <property type="entry name" value="PIF1"/>
    <property type="match status" value="1"/>
</dbReference>
<dbReference type="GO" id="GO:0016887">
    <property type="term" value="F:ATP hydrolysis activity"/>
    <property type="evidence" value="ECO:0007669"/>
    <property type="project" value="RHEA"/>
</dbReference>
<dbReference type="Pfam" id="PF14214">
    <property type="entry name" value="Helitron_like_N"/>
    <property type="match status" value="1"/>
</dbReference>
<accession>A0A4C2A8A2</accession>
<evidence type="ECO:0000313" key="4">
    <source>
        <dbReference type="EMBL" id="GBP95553.1"/>
    </source>
</evidence>
<gene>
    <name evidence="4" type="ORF">EVAR_67759_1</name>
</gene>
<comment type="catalytic activity">
    <reaction evidence="1">
        <text>ATP + H2O = ADP + phosphate + H(+)</text>
        <dbReference type="Rhea" id="RHEA:13065"/>
        <dbReference type="ChEBI" id="CHEBI:15377"/>
        <dbReference type="ChEBI" id="CHEBI:15378"/>
        <dbReference type="ChEBI" id="CHEBI:30616"/>
        <dbReference type="ChEBI" id="CHEBI:43474"/>
        <dbReference type="ChEBI" id="CHEBI:456216"/>
        <dbReference type="EC" id="5.6.2.3"/>
    </reaction>
</comment>
<dbReference type="GO" id="GO:0000723">
    <property type="term" value="P:telomere maintenance"/>
    <property type="evidence" value="ECO:0007669"/>
    <property type="project" value="InterPro"/>
</dbReference>
<keyword evidence="1" id="KW-0227">DNA damage</keyword>
<keyword evidence="1" id="KW-0067">ATP-binding</keyword>
<evidence type="ECO:0000256" key="1">
    <source>
        <dbReference type="RuleBase" id="RU363044"/>
    </source>
</evidence>
<proteinExistence type="inferred from homology"/>
<keyword evidence="1" id="KW-0233">DNA recombination</keyword>
<comment type="similarity">
    <text evidence="1">Belongs to the helicase family.</text>
</comment>
<comment type="cofactor">
    <cofactor evidence="1">
        <name>Mg(2+)</name>
        <dbReference type="ChEBI" id="CHEBI:18420"/>
    </cofactor>
</comment>
<protein>
    <recommendedName>
        <fullName evidence="1">ATP-dependent DNA helicase</fullName>
        <ecNumber evidence="1">5.6.2.3</ecNumber>
    </recommendedName>
</protein>
<evidence type="ECO:0000259" key="3">
    <source>
        <dbReference type="Pfam" id="PF14214"/>
    </source>
</evidence>
<feature type="domain" description="DNA helicase Pif1-like DEAD-box helicase" evidence="2">
    <location>
        <begin position="612"/>
        <end position="659"/>
    </location>
</feature>
<dbReference type="GO" id="GO:0006281">
    <property type="term" value="P:DNA repair"/>
    <property type="evidence" value="ECO:0007669"/>
    <property type="project" value="UniProtKB-KW"/>
</dbReference>
<reference evidence="4 5" key="1">
    <citation type="journal article" date="2019" name="Commun. Biol.">
        <title>The bagworm genome reveals a unique fibroin gene that provides high tensile strength.</title>
        <authorList>
            <person name="Kono N."/>
            <person name="Nakamura H."/>
            <person name="Ohtoshi R."/>
            <person name="Tomita M."/>
            <person name="Numata K."/>
            <person name="Arakawa K."/>
        </authorList>
    </citation>
    <scope>NUCLEOTIDE SEQUENCE [LARGE SCALE GENOMIC DNA]</scope>
</reference>